<comment type="subcellular location">
    <subcellularLocation>
        <location evidence="6">Cell membrane</location>
        <topology evidence="6">Multi-pass membrane protein</topology>
    </subcellularLocation>
    <subcellularLocation>
        <location evidence="1">Membrane</location>
        <topology evidence="1">Multi-pass membrane protein</topology>
    </subcellularLocation>
</comment>
<dbReference type="BioCyc" id="TSAC1094508:GLMA-1699-MONOMER"/>
<dbReference type="PANTHER" id="PTHR43701">
    <property type="entry name" value="MEMBRANE TRANSPORTER PROTEIN MJ0441-RELATED"/>
    <property type="match status" value="1"/>
</dbReference>
<evidence type="ECO:0000256" key="5">
    <source>
        <dbReference type="ARBA" id="ARBA00023136"/>
    </source>
</evidence>
<organism evidence="7 8">
    <name type="scientific">Thermoanaerobacterium saccharolyticum (strain DSM 8691 / JW/SL-YS485)</name>
    <dbReference type="NCBI Taxonomy" id="1094508"/>
    <lineage>
        <taxon>Bacteria</taxon>
        <taxon>Bacillati</taxon>
        <taxon>Bacillota</taxon>
        <taxon>Clostridia</taxon>
        <taxon>Thermoanaerobacterales</taxon>
        <taxon>Thermoanaerobacteraceae</taxon>
        <taxon>Thermoanaerobacterium</taxon>
    </lineage>
</organism>
<keyword evidence="8" id="KW-1185">Reference proteome</keyword>
<dbReference type="Pfam" id="PF01925">
    <property type="entry name" value="TauE"/>
    <property type="match status" value="1"/>
</dbReference>
<name>I3VVY6_THESW</name>
<evidence type="ECO:0000256" key="4">
    <source>
        <dbReference type="ARBA" id="ARBA00022989"/>
    </source>
</evidence>
<dbReference type="EMBL" id="CP003184">
    <property type="protein sequence ID" value="AFK86681.1"/>
    <property type="molecule type" value="Genomic_DNA"/>
</dbReference>
<dbReference type="eggNOG" id="COG0730">
    <property type="taxonomic scope" value="Bacteria"/>
</dbReference>
<dbReference type="InterPro" id="IPR051598">
    <property type="entry name" value="TSUP/Inactive_protease-like"/>
</dbReference>
<evidence type="ECO:0000256" key="1">
    <source>
        <dbReference type="ARBA" id="ARBA00004141"/>
    </source>
</evidence>
<keyword evidence="5 6" id="KW-0472">Membrane</keyword>
<accession>I3VVY6</accession>
<gene>
    <name evidence="7" type="ordered locus">Tsac_1675</name>
</gene>
<dbReference type="STRING" id="1094508.Tsac_1675"/>
<dbReference type="PANTHER" id="PTHR43701:SF2">
    <property type="entry name" value="MEMBRANE TRANSPORTER PROTEIN YJNA-RELATED"/>
    <property type="match status" value="1"/>
</dbReference>
<sequence>MKLFIIGFLSGIIGGMGIGGGTILIPGLTIFANIEQHMAQSVNLLSFVPTATIALLYHLKQKNVLLNIILNIILSGLIGSLIGSYISIYINSYMLKRLFAVFLFIMGIYEIISKQKIGEKQNEKAQNKKKQ</sequence>
<evidence type="ECO:0000256" key="3">
    <source>
        <dbReference type="ARBA" id="ARBA00022692"/>
    </source>
</evidence>
<dbReference type="RefSeq" id="WP_014758547.1">
    <property type="nucleotide sequence ID" value="NC_017992.1"/>
</dbReference>
<protein>
    <recommendedName>
        <fullName evidence="6">Probable membrane transporter protein</fullName>
    </recommendedName>
</protein>
<feature type="transmembrane region" description="Helical" evidence="6">
    <location>
        <begin position="94"/>
        <end position="112"/>
    </location>
</feature>
<keyword evidence="6" id="KW-1003">Cell membrane</keyword>
<evidence type="ECO:0000313" key="8">
    <source>
        <dbReference type="Proteomes" id="UP000006178"/>
    </source>
</evidence>
<feature type="transmembrane region" description="Helical" evidence="6">
    <location>
        <begin position="38"/>
        <end position="57"/>
    </location>
</feature>
<reference evidence="7 8" key="1">
    <citation type="journal article" date="2014" name="Appl. Environ. Microbiol.">
        <title>Profile of Secreted Hydrolases, Associated Proteins, and SlpA in Thermoanaerobacterium saccharolyticum during the Degradation of Hemicellulose.</title>
        <authorList>
            <person name="Currie D.H."/>
            <person name="Guss A.M."/>
            <person name="Herring C.D."/>
            <person name="Giannone R.J."/>
            <person name="Johnson C.M."/>
            <person name="Lankford P.K."/>
            <person name="Brown S.D."/>
            <person name="Hettich R.L."/>
            <person name="Lynd L.R."/>
        </authorList>
    </citation>
    <scope>NUCLEOTIDE SEQUENCE [LARGE SCALE GENOMIC DNA]</scope>
    <source>
        <strain evidence="8">DSM 8691 / JW/SL-YS485</strain>
    </source>
</reference>
<keyword evidence="4 6" id="KW-1133">Transmembrane helix</keyword>
<dbReference type="Proteomes" id="UP000006178">
    <property type="component" value="Chromosome"/>
</dbReference>
<evidence type="ECO:0000313" key="7">
    <source>
        <dbReference type="EMBL" id="AFK86681.1"/>
    </source>
</evidence>
<dbReference type="KEGG" id="tsh:Tsac_1675"/>
<feature type="transmembrane region" description="Helical" evidence="6">
    <location>
        <begin position="64"/>
        <end position="88"/>
    </location>
</feature>
<feature type="transmembrane region" description="Helical" evidence="6">
    <location>
        <begin position="7"/>
        <end position="32"/>
    </location>
</feature>
<comment type="similarity">
    <text evidence="2 6">Belongs to the 4-toluene sulfonate uptake permease (TSUP) (TC 2.A.102) family.</text>
</comment>
<evidence type="ECO:0000256" key="6">
    <source>
        <dbReference type="RuleBase" id="RU363041"/>
    </source>
</evidence>
<dbReference type="AlphaFoldDB" id="I3VVY6"/>
<dbReference type="GO" id="GO:0005886">
    <property type="term" value="C:plasma membrane"/>
    <property type="evidence" value="ECO:0007669"/>
    <property type="project" value="UniProtKB-SubCell"/>
</dbReference>
<dbReference type="PATRIC" id="fig|1094508.3.peg.1698"/>
<dbReference type="InterPro" id="IPR002781">
    <property type="entry name" value="TM_pro_TauE-like"/>
</dbReference>
<proteinExistence type="inferred from homology"/>
<evidence type="ECO:0000256" key="2">
    <source>
        <dbReference type="ARBA" id="ARBA00009142"/>
    </source>
</evidence>
<keyword evidence="3 6" id="KW-0812">Transmembrane</keyword>